<dbReference type="PANTHER" id="PTHR21505">
    <property type="entry name" value="MADF DOMAIN-CONTAINING PROTEIN-RELATED"/>
    <property type="match status" value="1"/>
</dbReference>
<protein>
    <submittedName>
        <fullName evidence="3">Acyl-[acyl-carrier-protein] desaturase 6, chloroplastic</fullName>
    </submittedName>
</protein>
<feature type="domain" description="MADF" evidence="2">
    <location>
        <begin position="384"/>
        <end position="479"/>
    </location>
</feature>
<dbReference type="Pfam" id="PF10545">
    <property type="entry name" value="MADF_DNA_bdg"/>
    <property type="match status" value="3"/>
</dbReference>
<accession>A0A0A1WR58</accession>
<dbReference type="EMBL" id="GBXI01013282">
    <property type="protein sequence ID" value="JAD01010.1"/>
    <property type="molecule type" value="Transcribed_RNA"/>
</dbReference>
<feature type="region of interest" description="Disordered" evidence="1">
    <location>
        <begin position="529"/>
        <end position="550"/>
    </location>
</feature>
<proteinExistence type="predicted"/>
<dbReference type="AlphaFoldDB" id="A0A0A1WR58"/>
<feature type="domain" description="MADF" evidence="2">
    <location>
        <begin position="201"/>
        <end position="295"/>
    </location>
</feature>
<feature type="compositionally biased region" description="Polar residues" evidence="1">
    <location>
        <begin position="529"/>
        <end position="540"/>
    </location>
</feature>
<organism evidence="3">
    <name type="scientific">Zeugodacus cucurbitae</name>
    <name type="common">Melon fruit fly</name>
    <name type="synonym">Bactrocera cucurbitae</name>
    <dbReference type="NCBI Taxonomy" id="28588"/>
    <lineage>
        <taxon>Eukaryota</taxon>
        <taxon>Metazoa</taxon>
        <taxon>Ecdysozoa</taxon>
        <taxon>Arthropoda</taxon>
        <taxon>Hexapoda</taxon>
        <taxon>Insecta</taxon>
        <taxon>Pterygota</taxon>
        <taxon>Neoptera</taxon>
        <taxon>Endopterygota</taxon>
        <taxon>Diptera</taxon>
        <taxon>Brachycera</taxon>
        <taxon>Muscomorpha</taxon>
        <taxon>Tephritoidea</taxon>
        <taxon>Tephritidae</taxon>
        <taxon>Zeugodacus</taxon>
        <taxon>Zeugodacus</taxon>
    </lineage>
</organism>
<evidence type="ECO:0000313" key="3">
    <source>
        <dbReference type="EMBL" id="JAD01010.1"/>
    </source>
</evidence>
<dbReference type="PROSITE" id="PS51029">
    <property type="entry name" value="MADF"/>
    <property type="match status" value="3"/>
</dbReference>
<reference evidence="3" key="1">
    <citation type="submission" date="2014-11" db="EMBL/GenBank/DDBJ databases">
        <authorList>
            <person name="Geib S."/>
        </authorList>
    </citation>
    <scope>NUCLEOTIDE SEQUENCE</scope>
</reference>
<evidence type="ECO:0000259" key="2">
    <source>
        <dbReference type="PROSITE" id="PS51029"/>
    </source>
</evidence>
<evidence type="ECO:0000256" key="1">
    <source>
        <dbReference type="SAM" id="MobiDB-lite"/>
    </source>
</evidence>
<dbReference type="SMART" id="SM00595">
    <property type="entry name" value="MADF"/>
    <property type="match status" value="3"/>
</dbReference>
<dbReference type="PANTHER" id="PTHR21505:SF8">
    <property type="entry name" value="DPT-YFP REPRESSOR BY OVEREXPRESSION, ISOFORM D-RELATED"/>
    <property type="match status" value="1"/>
</dbReference>
<gene>
    <name evidence="3" type="primary">S-ACP-DES6</name>
    <name evidence="3" type="ORF">g.18885</name>
</gene>
<feature type="domain" description="MADF" evidence="2">
    <location>
        <begin position="15"/>
        <end position="109"/>
    </location>
</feature>
<name>A0A0A1WR58_ZEUCU</name>
<reference evidence="3" key="2">
    <citation type="journal article" date="2015" name="Gigascience">
        <title>Reconstructing a comprehensive transcriptome assembly of a white-pupal translocated strain of the pest fruit fly Bactrocera cucurbitae.</title>
        <authorList>
            <person name="Sim S.B."/>
            <person name="Calla B."/>
            <person name="Hall B."/>
            <person name="DeRego T."/>
            <person name="Geib S.M."/>
        </authorList>
    </citation>
    <scope>NUCLEOTIDE SEQUENCE</scope>
</reference>
<dbReference type="InterPro" id="IPR006578">
    <property type="entry name" value="MADF-dom"/>
</dbReference>
<feature type="compositionally biased region" description="Basic and acidic residues" evidence="1">
    <location>
        <begin position="541"/>
        <end position="550"/>
    </location>
</feature>
<sequence>MANSNNIDEQEYWIEFIELYKSKPVLWKYGSEIYKDRKGKKRAYVDLVEKLREVEPNADVDMVKKKINSFRSCYRRKMFNAQEQIKLGLQPEIKWVYYKHLNFLREINNPLTEDQSWRHSDDTTFTNVENLDENDDDAHQQVVEYMADKSEGNHRLTYSTSPPISLNDSIEETSDQANCSNNKNSLKVMLNAKKYHKFWIEFIKLYSTKPELWKVNSEIYKDREAKKYAYMVLTEKLREVQPDATAELVRKKINVFRTSYRKAQNKMKRAISLGRKPVNNWVYFDHFAFLHESKDPLVEDDTWNEVEEDNDCSMIDITDNSVEHIDYDPIVEEMDAVVEFSPTKNSTKIEHDSQPSSDENITVSHTELNNLNQEGETKPKFWIEFIKLYRSKPELWKYGSAIYKDSKSKRSAYLELVKKLREIYPNADVGMVKRKLNSFRSIYRNILSKMSRGERLNGKPAGAQWIYFNHLSFLSAQNEPLDEDDDWNDNEDKEYRQVDNLSENNLQDDFVTADESDLVVQFLTTKESTKRQYTPTPTRNESAHNERTDSSFKKFKQNNDEADILGISWAYQYRSLSETQKIFAKKAIDDVLFEARLETLQRNSVKINERQCERCKHA</sequence>